<proteinExistence type="inferred from homology"/>
<evidence type="ECO:0000313" key="5">
    <source>
        <dbReference type="EMBL" id="MBU8866629.1"/>
    </source>
</evidence>
<dbReference type="PANTHER" id="PTHR10629:SF52">
    <property type="entry name" value="DNA (CYTOSINE-5)-METHYLTRANSFERASE 1"/>
    <property type="match status" value="1"/>
</dbReference>
<dbReference type="PROSITE" id="PS00095">
    <property type="entry name" value="C5_MTASE_2"/>
    <property type="match status" value="1"/>
</dbReference>
<evidence type="ECO:0000313" key="6">
    <source>
        <dbReference type="Proteomes" id="UP000824166"/>
    </source>
</evidence>
<dbReference type="PROSITE" id="PS51679">
    <property type="entry name" value="SAM_MT_C5"/>
    <property type="match status" value="1"/>
</dbReference>
<protein>
    <submittedName>
        <fullName evidence="5">DNA cytosine methyltransferase</fullName>
    </submittedName>
</protein>
<evidence type="ECO:0000256" key="2">
    <source>
        <dbReference type="ARBA" id="ARBA00022679"/>
    </source>
</evidence>
<evidence type="ECO:0000256" key="3">
    <source>
        <dbReference type="ARBA" id="ARBA00022691"/>
    </source>
</evidence>
<dbReference type="Proteomes" id="UP000824166">
    <property type="component" value="Unassembled WGS sequence"/>
</dbReference>
<name>A0ABS6I8A0_9MICC</name>
<keyword evidence="2 4" id="KW-0808">Transferase</keyword>
<dbReference type="InterPro" id="IPR001525">
    <property type="entry name" value="C5_MeTfrase"/>
</dbReference>
<organism evidence="5 6">
    <name type="scientific">Paenarthrobacter aromaticivorans</name>
    <dbReference type="NCBI Taxonomy" id="2849150"/>
    <lineage>
        <taxon>Bacteria</taxon>
        <taxon>Bacillati</taxon>
        <taxon>Actinomycetota</taxon>
        <taxon>Actinomycetes</taxon>
        <taxon>Micrococcales</taxon>
        <taxon>Micrococcaceae</taxon>
        <taxon>Paenarthrobacter</taxon>
    </lineage>
</organism>
<sequence>MIPVVDIFAGPGGLNEGFSNVLDAITNKPVFKTAVSIEMEESAVRTLTLRAAYRHLLHSDGGLPPVYKDFLDGKRSLAELHDDARFASAYQAAQKEVRQFELSEKSRAESDQIIQDALGENPSTWVLIGGPPCQAYSLAGRSRRTNDVEFENDHKHFLYREYLHIIKRFKPAVYVMENVKGLLSATNGGSKMFELIRKDLTSPAEDLHYTLHSMVVETGPDGPGPQDFIIRAEEFGIPQKRHRVIIVGIRTDLNLGAPAILEKSLPVTVAEAIGNLPRIRSSVSRTSDPGGQLWADVRRSIHERGKKGILQETLSFTPKSKLDTSSSSPAASLNDDIMSNISAKTYHEWISERAGRATLQHEARGHMIEDLQRYYLLSGLAHSLADSPKVRQLPRSYWPNHKNVEAASMPFEDRFRVQVWNKPSTTIVSHIAKDGHYYIHPDPTQMRSLTVREAARLQTFPDNYFFVGNRTQQYTQVGNAVPPLLAFKIGAAVADLLS</sequence>
<evidence type="ECO:0000256" key="1">
    <source>
        <dbReference type="ARBA" id="ARBA00022603"/>
    </source>
</evidence>
<reference evidence="5 6" key="1">
    <citation type="submission" date="2021-06" db="EMBL/GenBank/DDBJ databases">
        <authorList>
            <person name="Jeong J.W."/>
        </authorList>
    </citation>
    <scope>NUCLEOTIDE SEQUENCE [LARGE SCALE GENOMIC DNA]</scope>
    <source>
        <strain evidence="5 6">MMS21-TAE1-1</strain>
    </source>
</reference>
<comment type="caution">
    <text evidence="5">The sequence shown here is derived from an EMBL/GenBank/DDBJ whole genome shotgun (WGS) entry which is preliminary data.</text>
</comment>
<dbReference type="InterPro" id="IPR031303">
    <property type="entry name" value="C5_meth_CS"/>
</dbReference>
<dbReference type="PANTHER" id="PTHR10629">
    <property type="entry name" value="CYTOSINE-SPECIFIC METHYLTRANSFERASE"/>
    <property type="match status" value="1"/>
</dbReference>
<dbReference type="EMBL" id="JAHOPC010000005">
    <property type="protein sequence ID" value="MBU8866629.1"/>
    <property type="molecule type" value="Genomic_DNA"/>
</dbReference>
<keyword evidence="1 4" id="KW-0489">Methyltransferase</keyword>
<accession>A0ABS6I8A0</accession>
<dbReference type="GO" id="GO:0032259">
    <property type="term" value="P:methylation"/>
    <property type="evidence" value="ECO:0007669"/>
    <property type="project" value="UniProtKB-KW"/>
</dbReference>
<feature type="active site" evidence="4">
    <location>
        <position position="133"/>
    </location>
</feature>
<dbReference type="Pfam" id="PF00145">
    <property type="entry name" value="DNA_methylase"/>
    <property type="match status" value="1"/>
</dbReference>
<dbReference type="GO" id="GO:0008168">
    <property type="term" value="F:methyltransferase activity"/>
    <property type="evidence" value="ECO:0007669"/>
    <property type="project" value="UniProtKB-KW"/>
</dbReference>
<keyword evidence="3 4" id="KW-0949">S-adenosyl-L-methionine</keyword>
<dbReference type="InterPro" id="IPR050390">
    <property type="entry name" value="C5-Methyltransferase"/>
</dbReference>
<comment type="similarity">
    <text evidence="4">Belongs to the class I-like SAM-binding methyltransferase superfamily. C5-methyltransferase family.</text>
</comment>
<keyword evidence="6" id="KW-1185">Reference proteome</keyword>
<evidence type="ECO:0000256" key="4">
    <source>
        <dbReference type="PROSITE-ProRule" id="PRU01016"/>
    </source>
</evidence>
<dbReference type="NCBIfam" id="TIGR00675">
    <property type="entry name" value="dcm"/>
    <property type="match status" value="1"/>
</dbReference>
<gene>
    <name evidence="5" type="ORF">KSW38_10040</name>
</gene>